<organism evidence="1 2">
    <name type="scientific">Ephemerocybe angulata</name>
    <dbReference type="NCBI Taxonomy" id="980116"/>
    <lineage>
        <taxon>Eukaryota</taxon>
        <taxon>Fungi</taxon>
        <taxon>Dikarya</taxon>
        <taxon>Basidiomycota</taxon>
        <taxon>Agaricomycotina</taxon>
        <taxon>Agaricomycetes</taxon>
        <taxon>Agaricomycetidae</taxon>
        <taxon>Agaricales</taxon>
        <taxon>Agaricineae</taxon>
        <taxon>Psathyrellaceae</taxon>
        <taxon>Ephemerocybe</taxon>
    </lineage>
</organism>
<dbReference type="OrthoDB" id="2651020at2759"/>
<evidence type="ECO:0000313" key="1">
    <source>
        <dbReference type="EMBL" id="KAF6760215.1"/>
    </source>
</evidence>
<proteinExistence type="predicted"/>
<keyword evidence="2" id="KW-1185">Reference proteome</keyword>
<dbReference type="EMBL" id="JACGCI010000013">
    <property type="protein sequence ID" value="KAF6760215.1"/>
    <property type="molecule type" value="Genomic_DNA"/>
</dbReference>
<dbReference type="AlphaFoldDB" id="A0A8H6I791"/>
<dbReference type="Proteomes" id="UP000521943">
    <property type="component" value="Unassembled WGS sequence"/>
</dbReference>
<comment type="caution">
    <text evidence="1">The sequence shown here is derived from an EMBL/GenBank/DDBJ whole genome shotgun (WGS) entry which is preliminary data.</text>
</comment>
<accession>A0A8H6I791</accession>
<gene>
    <name evidence="1" type="ORF">DFP72DRAFT_883537</name>
</gene>
<protein>
    <submittedName>
        <fullName evidence="1">Uncharacterized protein</fullName>
    </submittedName>
</protein>
<evidence type="ECO:0000313" key="2">
    <source>
        <dbReference type="Proteomes" id="UP000521943"/>
    </source>
</evidence>
<name>A0A8H6I791_9AGAR</name>
<reference evidence="1 2" key="1">
    <citation type="submission" date="2020-07" db="EMBL/GenBank/DDBJ databases">
        <title>Comparative genomics of pyrophilous fungi reveals a link between fire events and developmental genes.</title>
        <authorList>
            <consortium name="DOE Joint Genome Institute"/>
            <person name="Steindorff A.S."/>
            <person name="Carver A."/>
            <person name="Calhoun S."/>
            <person name="Stillman K."/>
            <person name="Liu H."/>
            <person name="Lipzen A."/>
            <person name="Pangilinan J."/>
            <person name="Labutti K."/>
            <person name="Bruns T.D."/>
            <person name="Grigoriev I.V."/>
        </authorList>
    </citation>
    <scope>NUCLEOTIDE SEQUENCE [LARGE SCALE GENOMIC DNA]</scope>
    <source>
        <strain evidence="1 2">CBS 144469</strain>
    </source>
</reference>
<sequence length="206" mass="22874">MKLVPLPPTIDLFDSHNMAQVSQQVPFDMDLCSLLQTMKLDERQEWGNAYDSQSRSCPKATLHDETVMVEDPNYHSDEGSDCSVPSSSILAPPPAGHFGCAYLQMIRSQIDEYPTTGGEYVEAIFTHREILSALPAAHRDCARGFTDIAGVLEKRAWRADRDADTEAVSAFRHEAWVIANTIPPAARVESRPMYKTASVCMLPPAY</sequence>